<dbReference type="PANTHER" id="PTHR33258">
    <property type="entry name" value="TRANSPOSASE INSL FOR INSERTION SEQUENCE ELEMENT IS186A-RELATED"/>
    <property type="match status" value="1"/>
</dbReference>
<comment type="similarity">
    <text evidence="1">Belongs to the transposase 11 family.</text>
</comment>
<evidence type="ECO:0000256" key="3">
    <source>
        <dbReference type="ARBA" id="ARBA00023125"/>
    </source>
</evidence>
<dbReference type="GO" id="GO:0006313">
    <property type="term" value="P:DNA transposition"/>
    <property type="evidence" value="ECO:0007669"/>
    <property type="project" value="InterPro"/>
</dbReference>
<dbReference type="PANTHER" id="PTHR33258:SF1">
    <property type="entry name" value="TRANSPOSASE INSL FOR INSERTION SEQUENCE ELEMENT IS186A-RELATED"/>
    <property type="match status" value="1"/>
</dbReference>
<dbReference type="NCBIfam" id="NF033592">
    <property type="entry name" value="transpos_IS4_1"/>
    <property type="match status" value="1"/>
</dbReference>
<feature type="domain" description="Transposase IS4-like" evidence="5">
    <location>
        <begin position="124"/>
        <end position="353"/>
    </location>
</feature>
<protein>
    <submittedName>
        <fullName evidence="6">Transposase family protein</fullName>
    </submittedName>
</protein>
<gene>
    <name evidence="6" type="ORF">EubceDRAFT1_2381</name>
</gene>
<dbReference type="Pfam" id="PF01609">
    <property type="entry name" value="DDE_Tnp_1"/>
    <property type="match status" value="1"/>
</dbReference>
<keyword evidence="4" id="KW-0233">DNA recombination</keyword>
<evidence type="ECO:0000313" key="6">
    <source>
        <dbReference type="EMBL" id="EIM58112.1"/>
    </source>
</evidence>
<accession>I5AWD9</accession>
<proteinExistence type="inferred from homology"/>
<evidence type="ECO:0000256" key="2">
    <source>
        <dbReference type="ARBA" id="ARBA00022578"/>
    </source>
</evidence>
<dbReference type="InterPro" id="IPR047952">
    <property type="entry name" value="Transpos_IS4"/>
</dbReference>
<dbReference type="STRING" id="633697.EubceDRAFT1_2381"/>
<dbReference type="InterPro" id="IPR002559">
    <property type="entry name" value="Transposase_11"/>
</dbReference>
<evidence type="ECO:0000313" key="7">
    <source>
        <dbReference type="Proteomes" id="UP000005753"/>
    </source>
</evidence>
<evidence type="ECO:0000259" key="5">
    <source>
        <dbReference type="Pfam" id="PF01609"/>
    </source>
</evidence>
<dbReference type="InterPro" id="IPR012337">
    <property type="entry name" value="RNaseH-like_sf"/>
</dbReference>
<sequence length="454" mass="52208">MKVNVVRNSTKRLNSDLSYLRQPDFIQLCRRLKSSHFTRNRKMPLENLLISVPARKGRTLQIELAYFKELFAMDNEISKPGYLKQRMKLNPEAYRELMRHHARNYYADGDASYDFKGYLLLAEDGSSCNVPLTDENVSTFGSVVQHKDRKPRPQIGIAALFDVGNRMLIDLTTEFSKFDERASAIKHISTETDVIGDRKAIHIFDRGYPSGSLFLHFQKNSIYFIARLASCHYKKEQLSMKTDDEWLDVIFDKSRVSAIRRAGNETAAQQMESAGKIRLRFVRITTPTENTVCLATNIPESLANIDEMAMLYHKRWGIETAFDDLKNKLQIENFTGSKPVIIEQDVYATGYLYNIMVDIMQDADTERTLYDADYKHPLQINRNIAIGLMKEAVIRLLLTEDAEKQAKIMNGLITEINRFLLPVRPGRSCYRSPVKLELKCEKTKLLRAVASLLL</sequence>
<dbReference type="SUPFAM" id="SSF53098">
    <property type="entry name" value="Ribonuclease H-like"/>
    <property type="match status" value="1"/>
</dbReference>
<dbReference type="AlphaFoldDB" id="I5AWD9"/>
<organism evidence="6 7">
    <name type="scientific">Eubacterium cellulosolvens (strain ATCC 43171 / JCM 9499 / 6)</name>
    <name type="common">Cillobacterium cellulosolvens</name>
    <dbReference type="NCBI Taxonomy" id="633697"/>
    <lineage>
        <taxon>Bacteria</taxon>
        <taxon>Bacillati</taxon>
        <taxon>Bacillota</taxon>
        <taxon>Clostridia</taxon>
        <taxon>Eubacteriales</taxon>
        <taxon>Eubacteriaceae</taxon>
        <taxon>Eubacterium</taxon>
    </lineage>
</organism>
<dbReference type="OrthoDB" id="9794050at2"/>
<dbReference type="Proteomes" id="UP000005753">
    <property type="component" value="Chromosome"/>
</dbReference>
<dbReference type="GO" id="GO:0004803">
    <property type="term" value="F:transposase activity"/>
    <property type="evidence" value="ECO:0007669"/>
    <property type="project" value="InterPro"/>
</dbReference>
<dbReference type="EMBL" id="CM001487">
    <property type="protein sequence ID" value="EIM58112.1"/>
    <property type="molecule type" value="Genomic_DNA"/>
</dbReference>
<keyword evidence="7" id="KW-1185">Reference proteome</keyword>
<reference evidence="6 7" key="1">
    <citation type="submission" date="2010-08" db="EMBL/GenBank/DDBJ databases">
        <authorList>
            <consortium name="US DOE Joint Genome Institute (JGI-PGF)"/>
            <person name="Lucas S."/>
            <person name="Copeland A."/>
            <person name="Lapidus A."/>
            <person name="Cheng J.-F."/>
            <person name="Bruce D."/>
            <person name="Goodwin L."/>
            <person name="Pitluck S."/>
            <person name="Land M.L."/>
            <person name="Hauser L."/>
            <person name="Chang Y.-J."/>
            <person name="Anderson I.J."/>
            <person name="Johnson E."/>
            <person name="Mulhopadhyay B."/>
            <person name="Kyrpides N."/>
            <person name="Woyke T.J."/>
        </authorList>
    </citation>
    <scope>NUCLEOTIDE SEQUENCE [LARGE SCALE GENOMIC DNA]</scope>
    <source>
        <strain evidence="6 7">6</strain>
    </source>
</reference>
<dbReference type="GO" id="GO:0003677">
    <property type="term" value="F:DNA binding"/>
    <property type="evidence" value="ECO:0007669"/>
    <property type="project" value="UniProtKB-KW"/>
</dbReference>
<keyword evidence="3" id="KW-0238">DNA-binding</keyword>
<dbReference type="HOGENOM" id="CLU_049304_1_0_9"/>
<keyword evidence="2" id="KW-0815">Transposition</keyword>
<dbReference type="Gene3D" id="3.90.350.10">
    <property type="entry name" value="Transposase Inhibitor Protein From Tn5, Chain A, domain 1"/>
    <property type="match status" value="1"/>
</dbReference>
<evidence type="ECO:0000256" key="4">
    <source>
        <dbReference type="ARBA" id="ARBA00023172"/>
    </source>
</evidence>
<reference evidence="6 7" key="2">
    <citation type="submission" date="2012-02" db="EMBL/GenBank/DDBJ databases">
        <title>Improved High-Quality Draft sequence of Eubacterium cellulosolvens 6.</title>
        <authorList>
            <consortium name="US DOE Joint Genome Institute"/>
            <person name="Lucas S."/>
            <person name="Han J."/>
            <person name="Lapidus A."/>
            <person name="Cheng J.-F."/>
            <person name="Goodwin L."/>
            <person name="Pitluck S."/>
            <person name="Peters L."/>
            <person name="Mikhailova N."/>
            <person name="Gu W."/>
            <person name="Detter J.C."/>
            <person name="Han C."/>
            <person name="Tapia R."/>
            <person name="Land M."/>
            <person name="Hauser L."/>
            <person name="Kyrpides N."/>
            <person name="Ivanova N."/>
            <person name="Pagani I."/>
            <person name="Johnson E."/>
            <person name="Mukhopadhyay B."/>
            <person name="Anderson I."/>
            <person name="Woyke T."/>
        </authorList>
    </citation>
    <scope>NUCLEOTIDE SEQUENCE [LARGE SCALE GENOMIC DNA]</scope>
    <source>
        <strain evidence="6 7">6</strain>
    </source>
</reference>
<name>I5AWD9_EUBC6</name>
<evidence type="ECO:0000256" key="1">
    <source>
        <dbReference type="ARBA" id="ARBA00010075"/>
    </source>
</evidence>
<dbReference type="eggNOG" id="COG3385">
    <property type="taxonomic scope" value="Bacteria"/>
</dbReference>